<dbReference type="PANTHER" id="PTHR43781:SF1">
    <property type="entry name" value="SACCHAROPINE DEHYDROGENASE"/>
    <property type="match status" value="1"/>
</dbReference>
<dbReference type="Proteomes" id="UP000070659">
    <property type="component" value="Unassembled WGS sequence"/>
</dbReference>
<dbReference type="Pfam" id="PF03435">
    <property type="entry name" value="Sacchrp_dh_NADP"/>
    <property type="match status" value="1"/>
</dbReference>
<dbReference type="RefSeq" id="WP_197651801.1">
    <property type="nucleotide sequence ID" value="NZ_JYIJ01000018.1"/>
</dbReference>
<proteinExistence type="predicted"/>
<dbReference type="InterPro" id="IPR005097">
    <property type="entry name" value="Sacchrp_dh_NADP-bd"/>
</dbReference>
<dbReference type="Gene3D" id="3.40.50.720">
    <property type="entry name" value="NAD(P)-binding Rossmann-like Domain"/>
    <property type="match status" value="1"/>
</dbReference>
<feature type="domain" description="Saccharopine dehydrogenase NADP binding" evidence="1">
    <location>
        <begin position="5"/>
        <end position="100"/>
    </location>
</feature>
<evidence type="ECO:0000259" key="1">
    <source>
        <dbReference type="Pfam" id="PF03435"/>
    </source>
</evidence>
<dbReference type="PANTHER" id="PTHR43781">
    <property type="entry name" value="SACCHAROPINE DEHYDROGENASE"/>
    <property type="match status" value="1"/>
</dbReference>
<dbReference type="InterPro" id="IPR036291">
    <property type="entry name" value="NAD(P)-bd_dom_sf"/>
</dbReference>
<comment type="caution">
    <text evidence="2">The sequence shown here is derived from an EMBL/GenBank/DDBJ whole genome shotgun (WGS) entry which is preliminary data.</text>
</comment>
<reference evidence="2 3" key="1">
    <citation type="submission" date="2015-02" db="EMBL/GenBank/DDBJ databases">
        <title>Physiological reanalysis, assessment of diazotrophy, and genome sequences of multiple isolates of Streptomyces thermoautotrophicus.</title>
        <authorList>
            <person name="MacKellar D.C."/>
            <person name="Lieber L."/>
            <person name="Norman J."/>
            <person name="Bolger A."/>
            <person name="Tobin C."/>
            <person name="Murray J.W."/>
            <person name="Prell J."/>
        </authorList>
    </citation>
    <scope>NUCLEOTIDE SEQUENCE [LARGE SCALE GENOMIC DNA]</scope>
    <source>
        <strain evidence="2 3">UBT1</strain>
    </source>
</reference>
<dbReference type="EMBL" id="JYIJ01000018">
    <property type="protein sequence ID" value="KWX00552.1"/>
    <property type="molecule type" value="Genomic_DNA"/>
</dbReference>
<organism evidence="2 3">
    <name type="scientific">Carbonactinospora thermoautotrophica</name>
    <dbReference type="NCBI Taxonomy" id="1469144"/>
    <lineage>
        <taxon>Bacteria</taxon>
        <taxon>Bacillati</taxon>
        <taxon>Actinomycetota</taxon>
        <taxon>Actinomycetes</taxon>
        <taxon>Kitasatosporales</taxon>
        <taxon>Carbonactinosporaceae</taxon>
        <taxon>Carbonactinospora</taxon>
    </lineage>
</organism>
<dbReference type="PATRIC" id="fig|1469144.8.peg.2024"/>
<dbReference type="AlphaFoldDB" id="A0A132MT32"/>
<dbReference type="SUPFAM" id="SSF51735">
    <property type="entry name" value="NAD(P)-binding Rossmann-fold domains"/>
    <property type="match status" value="1"/>
</dbReference>
<sequence length="364" mass="38237">MAGRVIVFGATGYTGRLVVESLLAAGVRPTVAGRDPARVRELAERHRLAAATADAARPKTVRALVDEGDVLVSTVGPFTRYGEPAVEAAVDAGAHYVDSTGEADFVRRVFTEFGPRAERKGCALLTAFGYDFVPGNLAGALALREAGDAARRVDIGYFVTGGGRMSSGTRATIAINAGRGAAHLLADRQIRLLPFARRVRSFPVDHHRHPAGLVGGTEPYTLPRIAPGLTDVGVYLGWFGPATHLMRLASYATPLLTRAPGVATALRRVGDRALARTGEGPDEQERARTGTLVVAVAADERDRELATVRLTGANPYDLTGRLIAWAAAALAAGRVQAGGALGPVDAFGLDELVRAAQDAGLHRE</sequence>
<protein>
    <recommendedName>
        <fullName evidence="1">Saccharopine dehydrogenase NADP binding domain-containing protein</fullName>
    </recommendedName>
</protein>
<gene>
    <name evidence="2" type="ORF">TH66_15060</name>
</gene>
<name>A0A132MT32_9ACTN</name>
<evidence type="ECO:0000313" key="2">
    <source>
        <dbReference type="EMBL" id="KWX00552.1"/>
    </source>
</evidence>
<accession>A0A132MT32</accession>
<evidence type="ECO:0000313" key="3">
    <source>
        <dbReference type="Proteomes" id="UP000070659"/>
    </source>
</evidence>